<accession>A0A8H7CTP5</accession>
<dbReference type="Proteomes" id="UP000620124">
    <property type="component" value="Unassembled WGS sequence"/>
</dbReference>
<evidence type="ECO:0000313" key="2">
    <source>
        <dbReference type="Proteomes" id="UP000620124"/>
    </source>
</evidence>
<protein>
    <recommendedName>
        <fullName evidence="3">F-box domain-containing protein</fullName>
    </recommendedName>
</protein>
<dbReference type="EMBL" id="JACAZI010000012">
    <property type="protein sequence ID" value="KAF7347068.1"/>
    <property type="molecule type" value="Genomic_DNA"/>
</dbReference>
<organism evidence="1 2">
    <name type="scientific">Mycena venus</name>
    <dbReference type="NCBI Taxonomy" id="2733690"/>
    <lineage>
        <taxon>Eukaryota</taxon>
        <taxon>Fungi</taxon>
        <taxon>Dikarya</taxon>
        <taxon>Basidiomycota</taxon>
        <taxon>Agaricomycotina</taxon>
        <taxon>Agaricomycetes</taxon>
        <taxon>Agaricomycetidae</taxon>
        <taxon>Agaricales</taxon>
        <taxon>Marasmiineae</taxon>
        <taxon>Mycenaceae</taxon>
        <taxon>Mycena</taxon>
    </lineage>
</organism>
<gene>
    <name evidence="1" type="ORF">MVEN_01460600</name>
</gene>
<keyword evidence="2" id="KW-1185">Reference proteome</keyword>
<evidence type="ECO:0000313" key="1">
    <source>
        <dbReference type="EMBL" id="KAF7347068.1"/>
    </source>
</evidence>
<dbReference type="Gene3D" id="3.80.10.10">
    <property type="entry name" value="Ribonuclease Inhibitor"/>
    <property type="match status" value="1"/>
</dbReference>
<dbReference type="OrthoDB" id="3065111at2759"/>
<dbReference type="InterPro" id="IPR032675">
    <property type="entry name" value="LRR_dom_sf"/>
</dbReference>
<dbReference type="SUPFAM" id="SSF52058">
    <property type="entry name" value="L domain-like"/>
    <property type="match status" value="1"/>
</dbReference>
<proteinExistence type="predicted"/>
<comment type="caution">
    <text evidence="1">The sequence shown here is derived from an EMBL/GenBank/DDBJ whole genome shotgun (WGS) entry which is preliminary data.</text>
</comment>
<reference evidence="1" key="1">
    <citation type="submission" date="2020-05" db="EMBL/GenBank/DDBJ databases">
        <title>Mycena genomes resolve the evolution of fungal bioluminescence.</title>
        <authorList>
            <person name="Tsai I.J."/>
        </authorList>
    </citation>
    <scope>NUCLEOTIDE SEQUENCE</scope>
    <source>
        <strain evidence="1">CCC161011</strain>
    </source>
</reference>
<name>A0A8H7CTP5_9AGAR</name>
<dbReference type="AlphaFoldDB" id="A0A8H7CTP5"/>
<evidence type="ECO:0008006" key="3">
    <source>
        <dbReference type="Google" id="ProtNLM"/>
    </source>
</evidence>
<sequence length="242" mass="28151">MDLVIPQCQRWRSVHFLVDRACVLNWLRPLNGRLDQLQRLEVERFGYYGAGTMFPDVFSTAPNLREIIGMVKSIQIPWGQVTRYRADQYFDVPVSSTLVQLDLWNCTLQPGLVSVLSRLPNLRHLLLGDNSSLEHARDLFFHSMTIHGVPTDLCPNLTSLIYGYASPWLQNVFFDMVQSRFRSYGPGRLTSLRIFNLENARMPPPQDMVDQTKILQNEGFDAVFLGERDVERMRERAWFRKE</sequence>